<proteinExistence type="predicted"/>
<name>A0A835DCR1_TETSI</name>
<dbReference type="PANTHER" id="PTHR33356:SF34">
    <property type="match status" value="1"/>
</dbReference>
<feature type="region of interest" description="Disordered" evidence="1">
    <location>
        <begin position="50"/>
        <end position="69"/>
    </location>
</feature>
<dbReference type="OrthoDB" id="1888697at2759"/>
<evidence type="ECO:0000256" key="1">
    <source>
        <dbReference type="SAM" id="MobiDB-lite"/>
    </source>
</evidence>
<evidence type="ECO:0000313" key="3">
    <source>
        <dbReference type="Proteomes" id="UP000655225"/>
    </source>
</evidence>
<protein>
    <submittedName>
        <fullName evidence="2">Uncharacterized protein</fullName>
    </submittedName>
</protein>
<organism evidence="2 3">
    <name type="scientific">Tetracentron sinense</name>
    <name type="common">Spur-leaf</name>
    <dbReference type="NCBI Taxonomy" id="13715"/>
    <lineage>
        <taxon>Eukaryota</taxon>
        <taxon>Viridiplantae</taxon>
        <taxon>Streptophyta</taxon>
        <taxon>Embryophyta</taxon>
        <taxon>Tracheophyta</taxon>
        <taxon>Spermatophyta</taxon>
        <taxon>Magnoliopsida</taxon>
        <taxon>Trochodendrales</taxon>
        <taxon>Trochodendraceae</taxon>
        <taxon>Tetracentron</taxon>
    </lineage>
</organism>
<dbReference type="Proteomes" id="UP000655225">
    <property type="component" value="Unassembled WGS sequence"/>
</dbReference>
<dbReference type="OMA" id="CMEDFAG"/>
<sequence>MAEFSPDLDDGELWLPSDIFPDEVTAKLSPNLPSDPTYMEDLSAYALVNPNRNATKPPPSLAPNSEFRPTSRYSLVDSPRTGYGFGVDGVHPGVRRSLNGNGNGGFGPVYQYHPMKPAHTQVEGFVETRSRVLQRQQNQVGNGMGGFVRESGGTGVFLPRVATTTYDRKKQSGKNRLESQQRQLSTKQVAVGMQERFQSPTDMGLPQDWIY</sequence>
<dbReference type="AlphaFoldDB" id="A0A835DCR1"/>
<comment type="caution">
    <text evidence="2">The sequence shown here is derived from an EMBL/GenBank/DDBJ whole genome shotgun (WGS) entry which is preliminary data.</text>
</comment>
<gene>
    <name evidence="2" type="ORF">HHK36_019410</name>
</gene>
<reference evidence="2 3" key="1">
    <citation type="submission" date="2020-04" db="EMBL/GenBank/DDBJ databases">
        <title>Plant Genome Project.</title>
        <authorList>
            <person name="Zhang R.-G."/>
        </authorList>
    </citation>
    <scope>NUCLEOTIDE SEQUENCE [LARGE SCALE GENOMIC DNA]</scope>
    <source>
        <strain evidence="2">YNK0</strain>
        <tissue evidence="2">Leaf</tissue>
    </source>
</reference>
<accession>A0A835DCR1</accession>
<dbReference type="EMBL" id="JABCRI010000013">
    <property type="protein sequence ID" value="KAF8395464.1"/>
    <property type="molecule type" value="Genomic_DNA"/>
</dbReference>
<keyword evidence="3" id="KW-1185">Reference proteome</keyword>
<dbReference type="PANTHER" id="PTHR33356">
    <property type="entry name" value="TIP41-LIKE PROTEIN"/>
    <property type="match status" value="1"/>
</dbReference>
<evidence type="ECO:0000313" key="2">
    <source>
        <dbReference type="EMBL" id="KAF8395464.1"/>
    </source>
</evidence>